<dbReference type="GO" id="GO:0003700">
    <property type="term" value="F:DNA-binding transcription factor activity"/>
    <property type="evidence" value="ECO:0007669"/>
    <property type="project" value="InterPro"/>
</dbReference>
<organism evidence="2 3">
    <name type="scientific">Streptomyces hoynatensis</name>
    <dbReference type="NCBI Taxonomy" id="1141874"/>
    <lineage>
        <taxon>Bacteria</taxon>
        <taxon>Bacillati</taxon>
        <taxon>Actinomycetota</taxon>
        <taxon>Actinomycetes</taxon>
        <taxon>Kitasatosporales</taxon>
        <taxon>Streptomycetaceae</taxon>
        <taxon>Streptomyces</taxon>
    </lineage>
</organism>
<comment type="caution">
    <text evidence="2">The sequence shown here is derived from an EMBL/GenBank/DDBJ whole genome shotgun (WGS) entry which is preliminary data.</text>
</comment>
<dbReference type="OrthoDB" id="9804055at2"/>
<keyword evidence="3" id="KW-1185">Reference proteome</keyword>
<dbReference type="Pfam" id="PF01047">
    <property type="entry name" value="MarR"/>
    <property type="match status" value="1"/>
</dbReference>
<dbReference type="PRINTS" id="PR00598">
    <property type="entry name" value="HTHMARR"/>
</dbReference>
<evidence type="ECO:0000259" key="1">
    <source>
        <dbReference type="PROSITE" id="PS50995"/>
    </source>
</evidence>
<dbReference type="SMART" id="SM00347">
    <property type="entry name" value="HTH_MARR"/>
    <property type="match status" value="1"/>
</dbReference>
<dbReference type="InterPro" id="IPR036390">
    <property type="entry name" value="WH_DNA-bd_sf"/>
</dbReference>
<dbReference type="RefSeq" id="WP_120679624.1">
    <property type="nucleotide sequence ID" value="NZ_RBAL01000007.1"/>
</dbReference>
<sequence>MPHARLEGEDDAAAVNTLRIAVLRLSRRLRHLNVDQTLSLTELSALGTLARFGAMTPGELARKEHVQPPSMTRIIALLQERGLVGLAPHPEDRRQKLVAVTDQAEAVLKASRAKRNAWLTTLAEELDEEEWAVLREAAPVLHRLAHL</sequence>
<dbReference type="Gene3D" id="1.10.10.10">
    <property type="entry name" value="Winged helix-like DNA-binding domain superfamily/Winged helix DNA-binding domain"/>
    <property type="match status" value="1"/>
</dbReference>
<accession>A0A3A9YZW6</accession>
<dbReference type="PROSITE" id="PS50995">
    <property type="entry name" value="HTH_MARR_2"/>
    <property type="match status" value="1"/>
</dbReference>
<feature type="domain" description="HTH marR-type" evidence="1">
    <location>
        <begin position="11"/>
        <end position="147"/>
    </location>
</feature>
<dbReference type="InterPro" id="IPR052526">
    <property type="entry name" value="HTH-type_Bedaq_tolerance"/>
</dbReference>
<dbReference type="InterPro" id="IPR036388">
    <property type="entry name" value="WH-like_DNA-bd_sf"/>
</dbReference>
<protein>
    <submittedName>
        <fullName evidence="2">MarR family transcriptional regulator</fullName>
    </submittedName>
</protein>
<dbReference type="PANTHER" id="PTHR39515">
    <property type="entry name" value="CONSERVED PROTEIN"/>
    <property type="match status" value="1"/>
</dbReference>
<evidence type="ECO:0000313" key="2">
    <source>
        <dbReference type="EMBL" id="RKN41712.1"/>
    </source>
</evidence>
<proteinExistence type="predicted"/>
<dbReference type="AlphaFoldDB" id="A0A3A9YZW6"/>
<evidence type="ECO:0000313" key="3">
    <source>
        <dbReference type="Proteomes" id="UP000272474"/>
    </source>
</evidence>
<dbReference type="Proteomes" id="UP000272474">
    <property type="component" value="Unassembled WGS sequence"/>
</dbReference>
<dbReference type="EMBL" id="RBAL01000007">
    <property type="protein sequence ID" value="RKN41712.1"/>
    <property type="molecule type" value="Genomic_DNA"/>
</dbReference>
<gene>
    <name evidence="2" type="ORF">D7294_14650</name>
</gene>
<dbReference type="PANTHER" id="PTHR39515:SF2">
    <property type="entry name" value="HTH-TYPE TRANSCRIPTIONAL REGULATOR RV0880"/>
    <property type="match status" value="1"/>
</dbReference>
<dbReference type="SUPFAM" id="SSF46785">
    <property type="entry name" value="Winged helix' DNA-binding domain"/>
    <property type="match status" value="1"/>
</dbReference>
<name>A0A3A9YZW6_9ACTN</name>
<dbReference type="InterPro" id="IPR000835">
    <property type="entry name" value="HTH_MarR-typ"/>
</dbReference>
<reference evidence="2 3" key="1">
    <citation type="journal article" date="2014" name="Int. J. Syst. Evol. Microbiol.">
        <title>Streptomyces hoynatensis sp. nov., isolated from deep marine sediment.</title>
        <authorList>
            <person name="Veyisoglu A."/>
            <person name="Sahin N."/>
        </authorList>
    </citation>
    <scope>NUCLEOTIDE SEQUENCE [LARGE SCALE GENOMIC DNA]</scope>
    <source>
        <strain evidence="2 3">KCTC 29097</strain>
    </source>
</reference>